<feature type="transmembrane region" description="Helical" evidence="14">
    <location>
        <begin position="864"/>
        <end position="884"/>
    </location>
</feature>
<protein>
    <recommendedName>
        <fullName evidence="15">Ion transport domain-containing protein</fullName>
    </recommendedName>
</protein>
<keyword evidence="2" id="KW-0813">Transport</keyword>
<evidence type="ECO:0000256" key="6">
    <source>
        <dbReference type="ARBA" id="ARBA00022989"/>
    </source>
</evidence>
<dbReference type="InterPro" id="IPR052076">
    <property type="entry name" value="TRP_cation_channel"/>
</dbReference>
<evidence type="ECO:0000256" key="1">
    <source>
        <dbReference type="ARBA" id="ARBA00004141"/>
    </source>
</evidence>
<dbReference type="Gene3D" id="1.25.40.20">
    <property type="entry name" value="Ankyrin repeat-containing domain"/>
    <property type="match status" value="5"/>
</dbReference>
<organism evidence="16 17">
    <name type="scientific">Helicoverpa armigera</name>
    <name type="common">Cotton bollworm</name>
    <name type="synonym">Heliothis armigera</name>
    <dbReference type="NCBI Taxonomy" id="29058"/>
    <lineage>
        <taxon>Eukaryota</taxon>
        <taxon>Metazoa</taxon>
        <taxon>Ecdysozoa</taxon>
        <taxon>Arthropoda</taxon>
        <taxon>Hexapoda</taxon>
        <taxon>Insecta</taxon>
        <taxon>Pterygota</taxon>
        <taxon>Neoptera</taxon>
        <taxon>Endopterygota</taxon>
        <taxon>Lepidoptera</taxon>
        <taxon>Glossata</taxon>
        <taxon>Ditrysia</taxon>
        <taxon>Noctuoidea</taxon>
        <taxon>Noctuidae</taxon>
        <taxon>Heliothinae</taxon>
        <taxon>Helicoverpa</taxon>
    </lineage>
</organism>
<dbReference type="EMBL" id="KZ150038">
    <property type="protein sequence ID" value="PZC74606.1"/>
    <property type="molecule type" value="Genomic_DNA"/>
</dbReference>
<evidence type="ECO:0000256" key="7">
    <source>
        <dbReference type="ARBA" id="ARBA00023043"/>
    </source>
</evidence>
<evidence type="ECO:0000259" key="15">
    <source>
        <dbReference type="Pfam" id="PF00520"/>
    </source>
</evidence>
<dbReference type="GO" id="GO:0005216">
    <property type="term" value="F:monoatomic ion channel activity"/>
    <property type="evidence" value="ECO:0007669"/>
    <property type="project" value="InterPro"/>
</dbReference>
<evidence type="ECO:0000256" key="11">
    <source>
        <dbReference type="ARBA" id="ARBA00023303"/>
    </source>
</evidence>
<feature type="repeat" description="ANK" evidence="12">
    <location>
        <begin position="259"/>
        <end position="291"/>
    </location>
</feature>
<feature type="repeat" description="ANK" evidence="12">
    <location>
        <begin position="627"/>
        <end position="659"/>
    </location>
</feature>
<keyword evidence="7 12" id="KW-0040">ANK repeat</keyword>
<dbReference type="InterPro" id="IPR002110">
    <property type="entry name" value="Ankyrin_rpt"/>
</dbReference>
<sequence>MFRMKKIIGRDKKSVSSSSDVTDNATVSHSGCDKLDVVTHRIKSRSLDNRTSQRENDEKVRKSATATGIFPAAVATNLTSQALEILEGTLTMRRSATHVTKLNTRLLESIPGGDIAYMKRLMAMGASVNATCRLNHVSACHIASFYDNDALELLLKTGAECTRTDKLGRTPLHLAAWEGNVKHITLLLHFPQALTESILDCVALSPKTVEAVRRQSVPVNILTNAPCQINVDFRFPNDWIDGMEHNCRNVKEMLPIFQQGWTALHAASARAHHHCVQLLLAAGANAHAQDLLCRTPLDVVGCAHYDGHKIEANDFKETVKLLIKAGGRFQRFHHKSNPLDTPLHTAVELESEGAVDEVLLGGASATAWNSQGLTAMHVCVKKRNKELLRLLANQNPGNLDPHLATVDVKDQSGATVLCAAIKEGWLQGVCIALGAGASITMKENGESCIHTAAALGNVDILQEILNIAKLSNTVDFRNEKGETPLFKAIIHNHLEALKILLTAGSHIETTVANKANVLHVAAEHGCEEVLKYLLEYNSHATAVMVNRMDNVGPPLFYAVFNNHLTCAEMLIAKGAQVHYYVNCKNAICEDTLTFTSLLHIAASKNYCEIADLILRHDKNTINALDSADQTPLHDACSHGNREMIALLIRAGADLSGFHESRRCKMVPIDLLMNNLSKPTEFMEEMFDSYIQGMGLQESKCEVTVDFKMLVPKESDAKQMRVIKALLNTGNRYDQSRLLLHPLVQSFVYLKWKEFLPFFYSILALYGCFVLSLNVFTVSVFYYTDKNKQSGKQKDVPFILHSSLWIQITYLTVCLITIQEVIFIKMKTTRYLFSVETWLKFWSILLAVVLLRVVSWDTGSDPPEWARLVASVALLFSWFEMMFLLSRFPDWGFYVLMFGKVANKVVKILLSFLFLIFGFSITFMIQFRAKPPFEGPWSAFVTTMVMMTSEFDYQDTISKKSAIEVSASIIILRIIFMSFLILISIILMNLLVGVAVDNVNRLEIIGNIKRLEKQIEFITSLEGIVCNKFFKKILPRCLYKRWLRNKKWENVIVLRPRKSTCRNCRRLPARLREAIFDRAHLQKKQSDEVLGSKLFQMKLDEIYKVVVNKQLADNEQRMEKYKALKKIIDEIQEIRCSVELLKTYLNSNRRRTLNSQSVPLLVLESQKKQETINL</sequence>
<evidence type="ECO:0000256" key="2">
    <source>
        <dbReference type="ARBA" id="ARBA00022448"/>
    </source>
</evidence>
<reference evidence="16 17" key="1">
    <citation type="journal article" date="2017" name="BMC Biol.">
        <title>Genomic innovations, transcriptional plasticity and gene loss underlying the evolution and divergence of two highly polyphagous and invasive Helicoverpa pest species.</title>
        <authorList>
            <person name="Pearce S.L."/>
            <person name="Clarke D.F."/>
            <person name="East P.D."/>
            <person name="Elfekih S."/>
            <person name="Gordon K.H."/>
            <person name="Jermiin L.S."/>
            <person name="McGaughran A."/>
            <person name="Oakeshott J.G."/>
            <person name="Papanikolaou A."/>
            <person name="Perera O.P."/>
            <person name="Rane R.V."/>
            <person name="Richards S."/>
            <person name="Tay W.T."/>
            <person name="Walsh T.K."/>
            <person name="Anderson A."/>
            <person name="Anderson C.J."/>
            <person name="Asgari S."/>
            <person name="Board P.G."/>
            <person name="Bretschneider A."/>
            <person name="Campbell P.M."/>
            <person name="Chertemps T."/>
            <person name="Christeller J.T."/>
            <person name="Coppin C.W."/>
            <person name="Downes S.J."/>
            <person name="Duan G."/>
            <person name="Farnsworth C.A."/>
            <person name="Good R.T."/>
            <person name="Han L.B."/>
            <person name="Han Y.C."/>
            <person name="Hatje K."/>
            <person name="Horne I."/>
            <person name="Huang Y.P."/>
            <person name="Hughes D.S."/>
            <person name="Jacquin-Joly E."/>
            <person name="James W."/>
            <person name="Jhangiani S."/>
            <person name="Kollmar M."/>
            <person name="Kuwar S.S."/>
            <person name="Li S."/>
            <person name="Liu N.Y."/>
            <person name="Maibeche M.T."/>
            <person name="Miller J.R."/>
            <person name="Montagne N."/>
            <person name="Perry T."/>
            <person name="Qu J."/>
            <person name="Song S.V."/>
            <person name="Sutton G.G."/>
            <person name="Vogel H."/>
            <person name="Walenz B.P."/>
            <person name="Xu W."/>
            <person name="Zhang H.J."/>
            <person name="Zou Z."/>
            <person name="Batterham P."/>
            <person name="Edwards O.R."/>
            <person name="Feyereisen R."/>
            <person name="Gibbs R.A."/>
            <person name="Heckel D.G."/>
            <person name="McGrath A."/>
            <person name="Robin C."/>
            <person name="Scherer S.E."/>
            <person name="Worley K.C."/>
            <person name="Wu Y.D."/>
        </authorList>
    </citation>
    <scope>NUCLEOTIDE SEQUENCE [LARGE SCALE GENOMIC DNA]</scope>
    <source>
        <strain evidence="16">Harm_GR_Male_#8</strain>
        <tissue evidence="16">Whole organism</tissue>
    </source>
</reference>
<evidence type="ECO:0000256" key="10">
    <source>
        <dbReference type="ARBA" id="ARBA00023180"/>
    </source>
</evidence>
<dbReference type="Gene3D" id="1.10.287.70">
    <property type="match status" value="1"/>
</dbReference>
<dbReference type="PROSITE" id="PS50297">
    <property type="entry name" value="ANK_REP_REGION"/>
    <property type="match status" value="4"/>
</dbReference>
<dbReference type="PANTHER" id="PTHR47143">
    <property type="entry name" value="TRANSIENT RECEPTOR POTENTIAL CATION CHANNEL PROTEIN PAINLESS"/>
    <property type="match status" value="1"/>
</dbReference>
<evidence type="ECO:0000256" key="4">
    <source>
        <dbReference type="ARBA" id="ARBA00022692"/>
    </source>
</evidence>
<dbReference type="InterPro" id="IPR036770">
    <property type="entry name" value="Ankyrin_rpt-contain_sf"/>
</dbReference>
<keyword evidence="11" id="KW-0407">Ion channel</keyword>
<feature type="transmembrane region" description="Helical" evidence="14">
    <location>
        <begin position="757"/>
        <end position="783"/>
    </location>
</feature>
<comment type="subcellular location">
    <subcellularLocation>
        <location evidence="1">Membrane</location>
        <topology evidence="1">Multi-pass membrane protein</topology>
    </subcellularLocation>
</comment>
<evidence type="ECO:0000256" key="14">
    <source>
        <dbReference type="SAM" id="Phobius"/>
    </source>
</evidence>
<dbReference type="Proteomes" id="UP000249218">
    <property type="component" value="Unassembled WGS sequence"/>
</dbReference>
<dbReference type="InterPro" id="IPR005821">
    <property type="entry name" value="Ion_trans_dom"/>
</dbReference>
<evidence type="ECO:0000256" key="12">
    <source>
        <dbReference type="PROSITE-ProRule" id="PRU00023"/>
    </source>
</evidence>
<keyword evidence="4 14" id="KW-0812">Transmembrane</keyword>
<feature type="transmembrane region" description="Helical" evidence="14">
    <location>
        <begin position="830"/>
        <end position="852"/>
    </location>
</feature>
<evidence type="ECO:0000313" key="17">
    <source>
        <dbReference type="Proteomes" id="UP000249218"/>
    </source>
</evidence>
<dbReference type="PROSITE" id="PS50088">
    <property type="entry name" value="ANK_REPEAT"/>
    <property type="match status" value="4"/>
</dbReference>
<feature type="domain" description="Ion transport" evidence="15">
    <location>
        <begin position="767"/>
        <end position="1001"/>
    </location>
</feature>
<name>A0A2W1BP05_HELAM</name>
<dbReference type="SUPFAM" id="SSF48403">
    <property type="entry name" value="Ankyrin repeat"/>
    <property type="match status" value="2"/>
</dbReference>
<accession>A0A2W1BP05</accession>
<feature type="repeat" description="ANK" evidence="12">
    <location>
        <begin position="480"/>
        <end position="512"/>
    </location>
</feature>
<feature type="transmembrane region" description="Helical" evidence="14">
    <location>
        <begin position="904"/>
        <end position="924"/>
    </location>
</feature>
<dbReference type="Pfam" id="PF00023">
    <property type="entry name" value="Ank"/>
    <property type="match status" value="1"/>
</dbReference>
<dbReference type="SMART" id="SM00248">
    <property type="entry name" value="ANK"/>
    <property type="match status" value="13"/>
</dbReference>
<feature type="transmembrane region" description="Helical" evidence="14">
    <location>
        <begin position="973"/>
        <end position="995"/>
    </location>
</feature>
<evidence type="ECO:0000313" key="16">
    <source>
        <dbReference type="EMBL" id="PZC74606.1"/>
    </source>
</evidence>
<dbReference type="Pfam" id="PF12796">
    <property type="entry name" value="Ank_2"/>
    <property type="match status" value="5"/>
</dbReference>
<keyword evidence="5" id="KW-0677">Repeat</keyword>
<evidence type="ECO:0000256" key="8">
    <source>
        <dbReference type="ARBA" id="ARBA00023065"/>
    </source>
</evidence>
<evidence type="ECO:0000256" key="9">
    <source>
        <dbReference type="ARBA" id="ARBA00023136"/>
    </source>
</evidence>
<feature type="repeat" description="ANK" evidence="12">
    <location>
        <begin position="167"/>
        <end position="188"/>
    </location>
</feature>
<dbReference type="Pfam" id="PF00520">
    <property type="entry name" value="Ion_trans"/>
    <property type="match status" value="1"/>
</dbReference>
<keyword evidence="6 14" id="KW-1133">Transmembrane helix</keyword>
<dbReference type="AlphaFoldDB" id="A0A2W1BP05"/>
<keyword evidence="9 14" id="KW-0472">Membrane</keyword>
<keyword evidence="17" id="KW-1185">Reference proteome</keyword>
<keyword evidence="10" id="KW-0325">Glycoprotein</keyword>
<evidence type="ECO:0000256" key="13">
    <source>
        <dbReference type="SAM" id="MobiDB-lite"/>
    </source>
</evidence>
<keyword evidence="8" id="KW-0406">Ion transport</keyword>
<dbReference type="PRINTS" id="PR01415">
    <property type="entry name" value="ANKYRIN"/>
</dbReference>
<dbReference type="OrthoDB" id="5402602at2759"/>
<gene>
    <name evidence="16" type="primary">HaOG207624</name>
    <name evidence="16" type="ORF">B5X24_HaOG207624</name>
</gene>
<dbReference type="PANTHER" id="PTHR47143:SF1">
    <property type="entry name" value="ION_TRANS DOMAIN-CONTAINING PROTEIN"/>
    <property type="match status" value="1"/>
</dbReference>
<evidence type="ECO:0000256" key="5">
    <source>
        <dbReference type="ARBA" id="ARBA00022737"/>
    </source>
</evidence>
<feature type="region of interest" description="Disordered" evidence="13">
    <location>
        <begin position="1"/>
        <end position="26"/>
    </location>
</feature>
<evidence type="ECO:0000256" key="3">
    <source>
        <dbReference type="ARBA" id="ARBA00022606"/>
    </source>
</evidence>
<keyword evidence="3" id="KW-0716">Sensory transduction</keyword>
<dbReference type="GO" id="GO:0034703">
    <property type="term" value="C:cation channel complex"/>
    <property type="evidence" value="ECO:0007669"/>
    <property type="project" value="UniProtKB-ARBA"/>
</dbReference>
<proteinExistence type="predicted"/>